<dbReference type="PROSITE" id="PS50887">
    <property type="entry name" value="GGDEF"/>
    <property type="match status" value="1"/>
</dbReference>
<comment type="cofactor">
    <cofactor evidence="1">
        <name>Mg(2+)</name>
        <dbReference type="ChEBI" id="CHEBI:18420"/>
    </cofactor>
</comment>
<dbReference type="InterPro" id="IPR000160">
    <property type="entry name" value="GGDEF_dom"/>
</dbReference>
<dbReference type="InterPro" id="IPR050469">
    <property type="entry name" value="Diguanylate_Cyclase"/>
</dbReference>
<dbReference type="InterPro" id="IPR029787">
    <property type="entry name" value="Nucleotide_cyclase"/>
</dbReference>
<evidence type="ECO:0000256" key="3">
    <source>
        <dbReference type="ARBA" id="ARBA00034247"/>
    </source>
</evidence>
<comment type="caution">
    <text evidence="6">The sequence shown here is derived from an EMBL/GenBank/DDBJ whole genome shotgun (WGS) entry which is preliminary data.</text>
</comment>
<dbReference type="AlphaFoldDB" id="A0A4U1BGJ6"/>
<dbReference type="EMBL" id="SWCJ01000023">
    <property type="protein sequence ID" value="TKB50109.1"/>
    <property type="molecule type" value="Genomic_DNA"/>
</dbReference>
<evidence type="ECO:0000313" key="6">
    <source>
        <dbReference type="EMBL" id="TKB50109.1"/>
    </source>
</evidence>
<keyword evidence="4" id="KW-0812">Transmembrane</keyword>
<dbReference type="SMART" id="SM00267">
    <property type="entry name" value="GGDEF"/>
    <property type="match status" value="1"/>
</dbReference>
<dbReference type="InterPro" id="IPR043128">
    <property type="entry name" value="Rev_trsase/Diguanyl_cyclase"/>
</dbReference>
<feature type="transmembrane region" description="Helical" evidence="4">
    <location>
        <begin position="85"/>
        <end position="107"/>
    </location>
</feature>
<name>A0A4U1BGJ6_9GAMM</name>
<dbReference type="GO" id="GO:1902201">
    <property type="term" value="P:negative regulation of bacterial-type flagellum-dependent cell motility"/>
    <property type="evidence" value="ECO:0007669"/>
    <property type="project" value="TreeGrafter"/>
</dbReference>
<reference evidence="6 7" key="1">
    <citation type="submission" date="2019-04" db="EMBL/GenBank/DDBJ databases">
        <authorList>
            <person name="Hwang J.C."/>
        </authorList>
    </citation>
    <scope>NUCLEOTIDE SEQUENCE [LARGE SCALE GENOMIC DNA]</scope>
    <source>
        <strain evidence="6 7">IMCC35002</strain>
    </source>
</reference>
<evidence type="ECO:0000256" key="4">
    <source>
        <dbReference type="SAM" id="Phobius"/>
    </source>
</evidence>
<dbReference type="Proteomes" id="UP000305675">
    <property type="component" value="Unassembled WGS sequence"/>
</dbReference>
<dbReference type="NCBIfam" id="TIGR00254">
    <property type="entry name" value="GGDEF"/>
    <property type="match status" value="1"/>
</dbReference>
<evidence type="ECO:0000259" key="5">
    <source>
        <dbReference type="PROSITE" id="PS50887"/>
    </source>
</evidence>
<feature type="domain" description="GGDEF" evidence="5">
    <location>
        <begin position="237"/>
        <end position="372"/>
    </location>
</feature>
<dbReference type="Pfam" id="PF00990">
    <property type="entry name" value="GGDEF"/>
    <property type="match status" value="1"/>
</dbReference>
<dbReference type="GO" id="GO:0043709">
    <property type="term" value="P:cell adhesion involved in single-species biofilm formation"/>
    <property type="evidence" value="ECO:0007669"/>
    <property type="project" value="TreeGrafter"/>
</dbReference>
<keyword evidence="7" id="KW-1185">Reference proteome</keyword>
<feature type="transmembrane region" description="Helical" evidence="4">
    <location>
        <begin position="26"/>
        <end position="47"/>
    </location>
</feature>
<feature type="transmembrane region" description="Helical" evidence="4">
    <location>
        <begin position="59"/>
        <end position="78"/>
    </location>
</feature>
<dbReference type="PANTHER" id="PTHR45138:SF9">
    <property type="entry name" value="DIGUANYLATE CYCLASE DGCM-RELATED"/>
    <property type="match status" value="1"/>
</dbReference>
<evidence type="ECO:0000256" key="1">
    <source>
        <dbReference type="ARBA" id="ARBA00001946"/>
    </source>
</evidence>
<evidence type="ECO:0000256" key="2">
    <source>
        <dbReference type="ARBA" id="ARBA00012528"/>
    </source>
</evidence>
<protein>
    <recommendedName>
        <fullName evidence="2">diguanylate cyclase</fullName>
        <ecNumber evidence="2">2.7.7.65</ecNumber>
    </recommendedName>
</protein>
<sequence>MTKNKQAVNNIIDPAISKIRHQMICYGYLWVSATAFILYITVGYYFLVDSTYHSFKGSITLMVTAVIALLGHAGFIHLRARDGTTLSWCLTALALTASLVLLAHFVSITWSDTDSAQKVLLIAFLVMLMGWNVNRAVLACGLLPTSSFYIYLTSLEPNIGALDIAVSALKFPFLVIVFYTTIQKFITNIESQFIEKIRTIEDLELTSQLDELTKIQNRRGFNFELTAAISHAKHTGTPLSIGIIDIDFFKQYNDSMGHPAGDQCLRAIANILEKRCDPEKDTVARIGGEEFAIIMPANTLNRALMIAKDINSAIANAAIPHPDSSISGYITASIGITDFKDTDSLTSIYERADAAMYQAKASGRNKIVASSSMHSPAQHQAAEA</sequence>
<organism evidence="6 7">
    <name type="scientific">Ferrimonas aestuarii</name>
    <dbReference type="NCBI Taxonomy" id="2569539"/>
    <lineage>
        <taxon>Bacteria</taxon>
        <taxon>Pseudomonadati</taxon>
        <taxon>Pseudomonadota</taxon>
        <taxon>Gammaproteobacteria</taxon>
        <taxon>Alteromonadales</taxon>
        <taxon>Ferrimonadaceae</taxon>
        <taxon>Ferrimonas</taxon>
    </lineage>
</organism>
<evidence type="ECO:0000313" key="7">
    <source>
        <dbReference type="Proteomes" id="UP000305675"/>
    </source>
</evidence>
<dbReference type="Gene3D" id="3.30.70.270">
    <property type="match status" value="1"/>
</dbReference>
<feature type="transmembrane region" description="Helical" evidence="4">
    <location>
        <begin position="119"/>
        <end position="152"/>
    </location>
</feature>
<comment type="catalytic activity">
    <reaction evidence="3">
        <text>2 GTP = 3',3'-c-di-GMP + 2 diphosphate</text>
        <dbReference type="Rhea" id="RHEA:24898"/>
        <dbReference type="ChEBI" id="CHEBI:33019"/>
        <dbReference type="ChEBI" id="CHEBI:37565"/>
        <dbReference type="ChEBI" id="CHEBI:58805"/>
        <dbReference type="EC" id="2.7.7.65"/>
    </reaction>
</comment>
<keyword evidence="4" id="KW-0472">Membrane</keyword>
<dbReference type="OrthoDB" id="9812260at2"/>
<dbReference type="FunFam" id="3.30.70.270:FF:000001">
    <property type="entry name" value="Diguanylate cyclase domain protein"/>
    <property type="match status" value="1"/>
</dbReference>
<dbReference type="SUPFAM" id="SSF55073">
    <property type="entry name" value="Nucleotide cyclase"/>
    <property type="match status" value="1"/>
</dbReference>
<gene>
    <name evidence="6" type="ORF">FCL42_19640</name>
</gene>
<dbReference type="CDD" id="cd01949">
    <property type="entry name" value="GGDEF"/>
    <property type="match status" value="1"/>
</dbReference>
<proteinExistence type="predicted"/>
<feature type="transmembrane region" description="Helical" evidence="4">
    <location>
        <begin position="164"/>
        <end position="182"/>
    </location>
</feature>
<dbReference type="GO" id="GO:0052621">
    <property type="term" value="F:diguanylate cyclase activity"/>
    <property type="evidence" value="ECO:0007669"/>
    <property type="project" value="UniProtKB-EC"/>
</dbReference>
<dbReference type="GO" id="GO:0005886">
    <property type="term" value="C:plasma membrane"/>
    <property type="evidence" value="ECO:0007669"/>
    <property type="project" value="TreeGrafter"/>
</dbReference>
<accession>A0A4U1BGJ6</accession>
<dbReference type="RefSeq" id="WP_136865133.1">
    <property type="nucleotide sequence ID" value="NZ_SWCJ01000023.1"/>
</dbReference>
<dbReference type="PANTHER" id="PTHR45138">
    <property type="entry name" value="REGULATORY COMPONENTS OF SENSORY TRANSDUCTION SYSTEM"/>
    <property type="match status" value="1"/>
</dbReference>
<dbReference type="EC" id="2.7.7.65" evidence="2"/>
<keyword evidence="4" id="KW-1133">Transmembrane helix</keyword>